<dbReference type="GO" id="GO:0010133">
    <property type="term" value="P:L-proline catabolic process to L-glutamate"/>
    <property type="evidence" value="ECO:0007669"/>
    <property type="project" value="InterPro"/>
</dbReference>
<dbReference type="InterPro" id="IPR002872">
    <property type="entry name" value="Proline_DH_dom"/>
</dbReference>
<dbReference type="PROSITE" id="PS00687">
    <property type="entry name" value="ALDEHYDE_DEHYDR_GLU"/>
    <property type="match status" value="1"/>
</dbReference>
<dbReference type="Gene3D" id="3.40.605.10">
    <property type="entry name" value="Aldehyde Dehydrogenase, Chain A, domain 1"/>
    <property type="match status" value="1"/>
</dbReference>
<keyword evidence="3 8" id="KW-0560">Oxidoreductase</keyword>
<dbReference type="InterPro" id="IPR050485">
    <property type="entry name" value="Proline_metab_enzyme"/>
</dbReference>
<evidence type="ECO:0000256" key="5">
    <source>
        <dbReference type="ARBA" id="ARBA00048142"/>
    </source>
</evidence>
<dbReference type="InterPro" id="IPR015590">
    <property type="entry name" value="Aldehyde_DH_dom"/>
</dbReference>
<dbReference type="Gene3D" id="3.20.20.220">
    <property type="match status" value="1"/>
</dbReference>
<dbReference type="RefSeq" id="WP_127012752.1">
    <property type="nucleotide sequence ID" value="NZ_CP031422.1"/>
</dbReference>
<sequence length="1156" mass="123499">MPVAADTTTPRTEDVAALVQRWLAESETHPVEPAAQRLSEVLKDPNGLAFTVGFVDGVMRPEDLRVAGRKLAELSDITPSLLPGYLRAAIKTGGFWAPKLPGVVVPISRRVLRAMVGHLVLDATPSKLGPAIAKLRKSGNRLNLNLLGEAVLGEREAGHRLQGTRDFLARDDVDYVSIKVSSVVSQLSMWSFDEAVADVVEKLTPLYELAARAEAKGKAKFINLDMEEYRDLDLTIAAFTSILDQPGLENLEAGIVLQAYLPDALGAMQHLQEWAAARRAKGGAPIKVRVVKGANLAMEEVDAAIHGWPLATYGTKQDSDTNYKRVLDWAMTPERLDAVRIGIAGHNLFDIAYTWLLAQARGVADPTGADPLVEYEMLLGMATGQAEAVRKDVGRLLLYTPVVNPAEFDVAIAYLVRRLEENASPENFMSAVFELASNPTLLTRERERFERSLAALANDDPQYVPAAHRVQDRTAEAPAGTTTGFANQADTDPAIAANRAWGREILGRSVGSTLGLDTIALAKVETDAELDGIFSAATAAAEKWAALPAADRAAVLHRAGDELAARRGQLIEIMAHEAGKTIAEADPEISEAIDFAHYYAERAKDLETVSGAEFVPSKVTVVTPPWNFPVAIPAGGVLAGLASGSAVIIKPAKLTQRCGAVMVEALWAAGVPRDLLALVDLASRDLGTRLVAGPAVDRVILTGAYETAQLFRSFRSDLPLLAETSGKNAIIVTPSADLDLAAADVARSAFGHAGQKCSAASLAILVGSVADSKRFERQLVDAVTSMRVGLPDDPATQMGPIIEPANGKLLTALTKLEKGERWLVKPRKLDDEGKQWTPGVKTGVREGSYFHLTEFFGPVLGIMHAKDLDEALRLQNAVDYGLTAGIHSLDSDEVATWLDRVEAGNLYVNRGITGAIVQRQPFGGWKRSAVGAGAKAGGPNYLFGLGEWTPAELPAAAPGAAVVPVVRALLEAASSEVDATEAEWLQRAAASDEHAWIDEFGAVSDKSGLGVERNLFRYRPVAVDVRIADDAPLVDGLRVLAAALRSGSPFTVSAPALPSRVEKALRAHGVTVKHESDAAWTKRYAKTANSWHRVRLVGGDAAALHEALDGSPDVAVWSHAVTGAGRVEMLPFLHEQAVSITNHRFGNPTTLADGVI</sequence>
<dbReference type="PANTHER" id="PTHR42862">
    <property type="entry name" value="DELTA-1-PYRROLINE-5-CARBOXYLATE DEHYDROGENASE 1, ISOFORM A-RELATED"/>
    <property type="match status" value="1"/>
</dbReference>
<dbReference type="InterPro" id="IPR016162">
    <property type="entry name" value="Ald_DH_N"/>
</dbReference>
<dbReference type="InterPro" id="IPR029041">
    <property type="entry name" value="FAD-linked_oxidoreductase-like"/>
</dbReference>
<evidence type="ECO:0000256" key="8">
    <source>
        <dbReference type="RuleBase" id="RU003345"/>
    </source>
</evidence>
<dbReference type="GO" id="GO:0009898">
    <property type="term" value="C:cytoplasmic side of plasma membrane"/>
    <property type="evidence" value="ECO:0007669"/>
    <property type="project" value="TreeGrafter"/>
</dbReference>
<evidence type="ECO:0000259" key="9">
    <source>
        <dbReference type="Pfam" id="PF00171"/>
    </source>
</evidence>
<dbReference type="InterPro" id="IPR025703">
    <property type="entry name" value="Bifunct_PutA"/>
</dbReference>
<dbReference type="Gene3D" id="3.40.309.10">
    <property type="entry name" value="Aldehyde Dehydrogenase, Chain A, domain 2"/>
    <property type="match status" value="1"/>
</dbReference>
<gene>
    <name evidence="11" type="primary">putA_2</name>
    <name evidence="11" type="ORF">CVS54_03446</name>
</gene>
<dbReference type="Proteomes" id="UP000274841">
    <property type="component" value="Chromosome"/>
</dbReference>
<evidence type="ECO:0000256" key="7">
    <source>
        <dbReference type="PROSITE-ProRule" id="PRU10007"/>
    </source>
</evidence>
<dbReference type="GO" id="GO:0003842">
    <property type="term" value="F:L-glutamate gamma-semialdehyde dehydrogenase activity"/>
    <property type="evidence" value="ECO:0007669"/>
    <property type="project" value="UniProtKB-EC"/>
</dbReference>
<feature type="domain" description="Aldehyde dehydrogenase" evidence="9">
    <location>
        <begin position="519"/>
        <end position="936"/>
    </location>
</feature>
<dbReference type="PANTHER" id="PTHR42862:SF1">
    <property type="entry name" value="DELTA-1-PYRROLINE-5-CARBOXYLATE DEHYDROGENASE 2, ISOFORM A-RELATED"/>
    <property type="match status" value="1"/>
</dbReference>
<dbReference type="InterPro" id="IPR016163">
    <property type="entry name" value="Ald_DH_C"/>
</dbReference>
<reference evidence="11 12" key="1">
    <citation type="submission" date="2018-08" db="EMBL/GenBank/DDBJ databases">
        <title>Microbacterium oxydans strain HG3.</title>
        <authorList>
            <person name="ORTET P."/>
        </authorList>
    </citation>
    <scope>NUCLEOTIDE SEQUENCE [LARGE SCALE GENOMIC DNA]</scope>
    <source>
        <strain evidence="11 12">HG3</strain>
    </source>
</reference>
<feature type="active site" evidence="6">
    <location>
        <position position="757"/>
    </location>
</feature>
<dbReference type="PROSITE" id="PS00070">
    <property type="entry name" value="ALDEHYDE_DEHYDR_CYS"/>
    <property type="match status" value="1"/>
</dbReference>
<organism evidence="11 12">
    <name type="scientific">Microbacterium oxydans</name>
    <dbReference type="NCBI Taxonomy" id="82380"/>
    <lineage>
        <taxon>Bacteria</taxon>
        <taxon>Bacillati</taxon>
        <taxon>Actinomycetota</taxon>
        <taxon>Actinomycetes</taxon>
        <taxon>Micrococcales</taxon>
        <taxon>Microbacteriaceae</taxon>
        <taxon>Microbacterium</taxon>
    </lineage>
</organism>
<dbReference type="EC" id="1.2.1.88" evidence="2"/>
<dbReference type="InterPro" id="IPR029510">
    <property type="entry name" value="Ald_DH_CS_GLU"/>
</dbReference>
<evidence type="ECO:0000259" key="10">
    <source>
        <dbReference type="Pfam" id="PF01619"/>
    </source>
</evidence>
<dbReference type="PIRSF" id="PIRSF000197">
    <property type="entry name" value="Bifunct_PutA"/>
    <property type="match status" value="1"/>
</dbReference>
<dbReference type="GO" id="GO:0003700">
    <property type="term" value="F:DNA-binding transcription factor activity"/>
    <property type="evidence" value="ECO:0007669"/>
    <property type="project" value="InterPro"/>
</dbReference>
<dbReference type="EMBL" id="CP031422">
    <property type="protein sequence ID" value="AZS42084.1"/>
    <property type="molecule type" value="Genomic_DNA"/>
</dbReference>
<dbReference type="InterPro" id="IPR016161">
    <property type="entry name" value="Ald_DH/histidinol_DH"/>
</dbReference>
<feature type="domain" description="Proline dehydrogenase" evidence="10">
    <location>
        <begin position="131"/>
        <end position="430"/>
    </location>
</feature>
<name>A0A3S5HTF4_9MICO</name>
<dbReference type="AlphaFoldDB" id="A0A3S5HTF4"/>
<dbReference type="SUPFAM" id="SSF51730">
    <property type="entry name" value="FAD-linked oxidoreductase"/>
    <property type="match status" value="1"/>
</dbReference>
<dbReference type="Pfam" id="PF00171">
    <property type="entry name" value="Aldedh"/>
    <property type="match status" value="1"/>
</dbReference>
<feature type="active site" evidence="6 7">
    <location>
        <position position="723"/>
    </location>
</feature>
<evidence type="ECO:0000256" key="6">
    <source>
        <dbReference type="PIRSR" id="PIRSR000197-1"/>
    </source>
</evidence>
<accession>A0A3S5HTF4</accession>
<evidence type="ECO:0000313" key="11">
    <source>
        <dbReference type="EMBL" id="AZS42084.1"/>
    </source>
</evidence>
<dbReference type="KEGG" id="moy:CVS54_03446"/>
<evidence type="ECO:0000313" key="12">
    <source>
        <dbReference type="Proteomes" id="UP000274841"/>
    </source>
</evidence>
<keyword evidence="4" id="KW-0520">NAD</keyword>
<evidence type="ECO:0000256" key="4">
    <source>
        <dbReference type="ARBA" id="ARBA00023027"/>
    </source>
</evidence>
<protein>
    <recommendedName>
        <fullName evidence="2">L-glutamate gamma-semialdehyde dehydrogenase</fullName>
        <ecNumber evidence="2">1.2.1.88</ecNumber>
    </recommendedName>
</protein>
<dbReference type="GO" id="GO:0004657">
    <property type="term" value="F:proline dehydrogenase activity"/>
    <property type="evidence" value="ECO:0007669"/>
    <property type="project" value="InterPro"/>
</dbReference>
<dbReference type="Pfam" id="PF01619">
    <property type="entry name" value="Pro_dh"/>
    <property type="match status" value="1"/>
</dbReference>
<dbReference type="SUPFAM" id="SSF53720">
    <property type="entry name" value="ALDH-like"/>
    <property type="match status" value="1"/>
</dbReference>
<comment type="pathway">
    <text evidence="1">Amino-acid degradation; L-proline degradation into L-glutamate; L-glutamate from L-proline: step 2/2.</text>
</comment>
<comment type="similarity">
    <text evidence="8">Belongs to the aldehyde dehydrogenase family.</text>
</comment>
<evidence type="ECO:0000256" key="2">
    <source>
        <dbReference type="ARBA" id="ARBA00012884"/>
    </source>
</evidence>
<evidence type="ECO:0000256" key="3">
    <source>
        <dbReference type="ARBA" id="ARBA00023002"/>
    </source>
</evidence>
<comment type="catalytic activity">
    <reaction evidence="5">
        <text>L-glutamate 5-semialdehyde + NAD(+) + H2O = L-glutamate + NADH + 2 H(+)</text>
        <dbReference type="Rhea" id="RHEA:30235"/>
        <dbReference type="ChEBI" id="CHEBI:15377"/>
        <dbReference type="ChEBI" id="CHEBI:15378"/>
        <dbReference type="ChEBI" id="CHEBI:29985"/>
        <dbReference type="ChEBI" id="CHEBI:57540"/>
        <dbReference type="ChEBI" id="CHEBI:57945"/>
        <dbReference type="ChEBI" id="CHEBI:58066"/>
        <dbReference type="EC" id="1.2.1.88"/>
    </reaction>
</comment>
<dbReference type="InterPro" id="IPR016160">
    <property type="entry name" value="Ald_DH_CS_CYS"/>
</dbReference>
<evidence type="ECO:0000256" key="1">
    <source>
        <dbReference type="ARBA" id="ARBA00004786"/>
    </source>
</evidence>
<proteinExistence type="inferred from homology"/>